<feature type="domain" description="C2H2-type" evidence="3">
    <location>
        <begin position="12"/>
        <end position="34"/>
    </location>
</feature>
<dbReference type="Pfam" id="PF18759">
    <property type="entry name" value="Plavaka"/>
    <property type="match status" value="1"/>
</dbReference>
<keyword evidence="1" id="KW-0862">Zinc</keyword>
<evidence type="ECO:0000259" key="3">
    <source>
        <dbReference type="PROSITE" id="PS50157"/>
    </source>
</evidence>
<dbReference type="EMBL" id="JAWWNJ010000090">
    <property type="protein sequence ID" value="KAK6997418.1"/>
    <property type="molecule type" value="Genomic_DNA"/>
</dbReference>
<evidence type="ECO:0000313" key="5">
    <source>
        <dbReference type="Proteomes" id="UP001362999"/>
    </source>
</evidence>
<dbReference type="SMART" id="SM00355">
    <property type="entry name" value="ZnF_C2H2"/>
    <property type="match status" value="1"/>
</dbReference>
<keyword evidence="5" id="KW-1185">Reference proteome</keyword>
<proteinExistence type="predicted"/>
<dbReference type="AlphaFoldDB" id="A0AAW0A1N1"/>
<dbReference type="PROSITE" id="PS50157">
    <property type="entry name" value="ZINC_FINGER_C2H2_2"/>
    <property type="match status" value="1"/>
</dbReference>
<protein>
    <recommendedName>
        <fullName evidence="3">C2H2-type domain-containing protein</fullName>
    </recommendedName>
</protein>
<dbReference type="InterPro" id="IPR041078">
    <property type="entry name" value="Plavaka"/>
</dbReference>
<evidence type="ECO:0000313" key="4">
    <source>
        <dbReference type="EMBL" id="KAK6997418.1"/>
    </source>
</evidence>
<comment type="caution">
    <text evidence="4">The sequence shown here is derived from an EMBL/GenBank/DDBJ whole genome shotgun (WGS) entry which is preliminary data.</text>
</comment>
<reference evidence="4 5" key="1">
    <citation type="journal article" date="2024" name="J Genomics">
        <title>Draft genome sequencing and assembly of Favolaschia claudopus CIRM-BRFM 2984 isolated from oak limbs.</title>
        <authorList>
            <person name="Navarro D."/>
            <person name="Drula E."/>
            <person name="Chaduli D."/>
            <person name="Cazenave R."/>
            <person name="Ahrendt S."/>
            <person name="Wang J."/>
            <person name="Lipzen A."/>
            <person name="Daum C."/>
            <person name="Barry K."/>
            <person name="Grigoriev I.V."/>
            <person name="Favel A."/>
            <person name="Rosso M.N."/>
            <person name="Martin F."/>
        </authorList>
    </citation>
    <scope>NUCLEOTIDE SEQUENCE [LARGE SCALE GENOMIC DNA]</scope>
    <source>
        <strain evidence="4 5">CIRM-BRFM 2984</strain>
    </source>
</reference>
<name>A0AAW0A1N1_9AGAR</name>
<organism evidence="4 5">
    <name type="scientific">Favolaschia claudopus</name>
    <dbReference type="NCBI Taxonomy" id="2862362"/>
    <lineage>
        <taxon>Eukaryota</taxon>
        <taxon>Fungi</taxon>
        <taxon>Dikarya</taxon>
        <taxon>Basidiomycota</taxon>
        <taxon>Agaricomycotina</taxon>
        <taxon>Agaricomycetes</taxon>
        <taxon>Agaricomycetidae</taxon>
        <taxon>Agaricales</taxon>
        <taxon>Marasmiineae</taxon>
        <taxon>Mycenaceae</taxon>
        <taxon>Favolaschia</taxon>
    </lineage>
</organism>
<sequence length="406" mass="45555">MSTRCAFAAASFVCTKCGKACKSPGGLKRHRNAHLTLPSNSARPPANTTNDNPPEGNFDPPPSPGPDPPPSPPPQPTCISGTPYDTDRYDLPRGAISPPWEDRAPDDDSPFESRSEFEFAEFLYVQEEMSGAQIDRLAQLLTGLYDGVDPPFADHQDLYATIDAIQQGDIPWQSFSVKYTGPIPEGGTVPVWMTETFEVWFRSPLGIFEKQLANPDFEGEMDWAPNRIFKNRKRQFVDLFSGNWVWEQADKIAADPACHGALFVPGVFGSYKTTVSVGTGNTEFYPLYSGIGNVHNVVRRTHHEVLSVMTFLSIPKTTRQFAKSKEFRKFRRQLFHVSIARILQPLKPHTKKPHVTRCANGHFRRVIYGLGPYIADYPEQVLLTCIVDTLIDVLSTKAQRRRQELK</sequence>
<feature type="region of interest" description="Disordered" evidence="2">
    <location>
        <begin position="22"/>
        <end position="112"/>
    </location>
</feature>
<feature type="compositionally biased region" description="Polar residues" evidence="2">
    <location>
        <begin position="37"/>
        <end position="51"/>
    </location>
</feature>
<feature type="compositionally biased region" description="Pro residues" evidence="2">
    <location>
        <begin position="59"/>
        <end position="76"/>
    </location>
</feature>
<dbReference type="PROSITE" id="PS00028">
    <property type="entry name" value="ZINC_FINGER_C2H2_1"/>
    <property type="match status" value="1"/>
</dbReference>
<gene>
    <name evidence="4" type="ORF">R3P38DRAFT_2562260</name>
</gene>
<evidence type="ECO:0000256" key="1">
    <source>
        <dbReference type="PROSITE-ProRule" id="PRU00042"/>
    </source>
</evidence>
<dbReference type="InterPro" id="IPR013087">
    <property type="entry name" value="Znf_C2H2_type"/>
</dbReference>
<accession>A0AAW0A1N1</accession>
<keyword evidence="1" id="KW-0863">Zinc-finger</keyword>
<dbReference type="Proteomes" id="UP001362999">
    <property type="component" value="Unassembled WGS sequence"/>
</dbReference>
<dbReference type="GO" id="GO:0008270">
    <property type="term" value="F:zinc ion binding"/>
    <property type="evidence" value="ECO:0007669"/>
    <property type="project" value="UniProtKB-KW"/>
</dbReference>
<keyword evidence="1" id="KW-0479">Metal-binding</keyword>
<evidence type="ECO:0000256" key="2">
    <source>
        <dbReference type="SAM" id="MobiDB-lite"/>
    </source>
</evidence>